<evidence type="ECO:0000256" key="1">
    <source>
        <dbReference type="SAM" id="MobiDB-lite"/>
    </source>
</evidence>
<feature type="transmembrane region" description="Helical" evidence="2">
    <location>
        <begin position="20"/>
        <end position="43"/>
    </location>
</feature>
<dbReference type="EMBL" id="SHLD01000001">
    <property type="protein sequence ID" value="RZU72092.1"/>
    <property type="molecule type" value="Genomic_DNA"/>
</dbReference>
<sequence length="177" mass="19025">MSQAQSPRDPDRFRMGPTRISTLVVAALAAAAVAWLLISIFYYDVAPRLPWLPVVTLAGLAVLEAYAAVNTRGRIEGLRPGREPVNPLLVARFVVLAKASALAGAIFAGFYAGMTAWLFLERTNAAVDDRPAAGAGLLASLALVGAALWLERACRVPEQEDDEDREPGDRESRPGQR</sequence>
<feature type="compositionally biased region" description="Basic and acidic residues" evidence="1">
    <location>
        <begin position="167"/>
        <end position="177"/>
    </location>
</feature>
<comment type="caution">
    <text evidence="3">The sequence shown here is derived from an EMBL/GenBank/DDBJ whole genome shotgun (WGS) entry which is preliminary data.</text>
</comment>
<feature type="region of interest" description="Disordered" evidence="1">
    <location>
        <begin position="157"/>
        <end position="177"/>
    </location>
</feature>
<keyword evidence="2" id="KW-1133">Transmembrane helix</keyword>
<evidence type="ECO:0000313" key="4">
    <source>
        <dbReference type="Proteomes" id="UP000294114"/>
    </source>
</evidence>
<feature type="transmembrane region" description="Helical" evidence="2">
    <location>
        <begin position="132"/>
        <end position="150"/>
    </location>
</feature>
<dbReference type="Proteomes" id="UP000294114">
    <property type="component" value="Unassembled WGS sequence"/>
</dbReference>
<evidence type="ECO:0000256" key="2">
    <source>
        <dbReference type="SAM" id="Phobius"/>
    </source>
</evidence>
<gene>
    <name evidence="3" type="ORF">EV384_0433</name>
</gene>
<keyword evidence="2" id="KW-0472">Membrane</keyword>
<dbReference type="InterPro" id="IPR021517">
    <property type="entry name" value="DUF3180"/>
</dbReference>
<proteinExistence type="predicted"/>
<keyword evidence="4" id="KW-1185">Reference proteome</keyword>
<feature type="transmembrane region" description="Helical" evidence="2">
    <location>
        <begin position="89"/>
        <end position="112"/>
    </location>
</feature>
<organism evidence="3 4">
    <name type="scientific">Micromonospora kangleipakensis</name>
    <dbReference type="NCBI Taxonomy" id="1077942"/>
    <lineage>
        <taxon>Bacteria</taxon>
        <taxon>Bacillati</taxon>
        <taxon>Actinomycetota</taxon>
        <taxon>Actinomycetes</taxon>
        <taxon>Micromonosporales</taxon>
        <taxon>Micromonosporaceae</taxon>
        <taxon>Micromonospora</taxon>
    </lineage>
</organism>
<dbReference type="OrthoDB" id="3825558at2"/>
<evidence type="ECO:0000313" key="3">
    <source>
        <dbReference type="EMBL" id="RZU72092.1"/>
    </source>
</evidence>
<keyword evidence="2" id="KW-0812">Transmembrane</keyword>
<dbReference type="AlphaFoldDB" id="A0A4Q8B3K6"/>
<name>A0A4Q8B3K6_9ACTN</name>
<accession>A0A4Q8B3K6</accession>
<dbReference type="Pfam" id="PF11377">
    <property type="entry name" value="DUF3180"/>
    <property type="match status" value="1"/>
</dbReference>
<reference evidence="3 4" key="1">
    <citation type="submission" date="2019-02" db="EMBL/GenBank/DDBJ databases">
        <title>Sequencing the genomes of 1000 actinobacteria strains.</title>
        <authorList>
            <person name="Klenk H.-P."/>
        </authorList>
    </citation>
    <scope>NUCLEOTIDE SEQUENCE [LARGE SCALE GENOMIC DNA]</scope>
    <source>
        <strain evidence="3 4">DSM 45612</strain>
    </source>
</reference>
<protein>
    <submittedName>
        <fullName evidence="3">Uncharacterized protein DUF3180</fullName>
    </submittedName>
</protein>
<feature type="transmembrane region" description="Helical" evidence="2">
    <location>
        <begin position="49"/>
        <end position="69"/>
    </location>
</feature>